<dbReference type="Pfam" id="PF01011">
    <property type="entry name" value="PQQ"/>
    <property type="match status" value="2"/>
</dbReference>
<dbReference type="RefSeq" id="WP_147847411.1">
    <property type="nucleotide sequence ID" value="NZ_VDUZ01000012.1"/>
</dbReference>
<evidence type="ECO:0000256" key="2">
    <source>
        <dbReference type="ARBA" id="ARBA00008156"/>
    </source>
</evidence>
<dbReference type="SMART" id="SM00564">
    <property type="entry name" value="PQQ"/>
    <property type="match status" value="6"/>
</dbReference>
<evidence type="ECO:0000256" key="4">
    <source>
        <dbReference type="SAM" id="SignalP"/>
    </source>
</evidence>
<feature type="domain" description="Pyrrolo-quinoline quinone repeat" evidence="5">
    <location>
        <begin position="451"/>
        <end position="531"/>
    </location>
</feature>
<keyword evidence="7" id="KW-1185">Reference proteome</keyword>
<dbReference type="InterPro" id="IPR002372">
    <property type="entry name" value="PQQ_rpt_dom"/>
</dbReference>
<dbReference type="SUPFAM" id="SSF50998">
    <property type="entry name" value="Quinoprotein alcohol dehydrogenase-like"/>
    <property type="match status" value="1"/>
</dbReference>
<dbReference type="GO" id="GO:0016491">
    <property type="term" value="F:oxidoreductase activity"/>
    <property type="evidence" value="ECO:0007669"/>
    <property type="project" value="UniProtKB-KW"/>
</dbReference>
<dbReference type="InterPro" id="IPR011047">
    <property type="entry name" value="Quinoprotein_ADH-like_sf"/>
</dbReference>
<sequence length="569" mass="61594">MTKDDKGLSMLAAGIVLAASLLGGPAGAADLNKESPDDWLTYHGTYRSYHFSPLDQINAGNVKQLKVAWMHQPGRSTRGLQSMPLVADGTLYYSGSYSRVFALDGATGQVKWTYFPKLDDELVAAQTHSPYNRGIALGHGKVFVGTVDGRLIALDMATGKVAWDTKLIDSKKLTVGFTGAPLLVKDKVVIGAQGGEWPWRGPIFGVDANTGEKKWEFFTVAGTEEAKATWGGDSWRTGGGGGWMPGTYDAQTNSVWWGTGNPAPLYDWAGPEWKTKGPRPGDNLYTTSVIALDPDTGKLKFYHQELPHDAWDFDSSVGEFLMIERDGRNLMVHPNKSGFVFVYDRGNGKVANVWPLVQNINFVKSIDPKTGELIGRRDMVEGEHKNLCPAIAGGISWNSGAYNPQTGLYYKVGQEWCMDLKIVKTTPILEPMAQLNIGADFTFTNPVGGKAHGHVSARDPVTGEKKWEVKYDEPPLASLLSTGGNLVFVPDARGVLTAYNATTGDKLWSHNNGVGHNGGIISYRAGGKQYVAVMTGWNSLVGEGYGALFGEPYKSMATDTGTLVVFALP</sequence>
<dbReference type="PANTHER" id="PTHR32303:SF20">
    <property type="entry name" value="QUINOPROTEIN ETHANOL DEHYDROGENASE"/>
    <property type="match status" value="1"/>
</dbReference>
<evidence type="ECO:0000313" key="6">
    <source>
        <dbReference type="EMBL" id="TXL76050.1"/>
    </source>
</evidence>
<reference evidence="6 7" key="1">
    <citation type="submission" date="2019-06" db="EMBL/GenBank/DDBJ databases">
        <title>New taxonomy in bacterial strain CC-CFT640, isolated from vineyard.</title>
        <authorList>
            <person name="Lin S.-Y."/>
            <person name="Tsai C.-F."/>
            <person name="Young C.-C."/>
        </authorList>
    </citation>
    <scope>NUCLEOTIDE SEQUENCE [LARGE SCALE GENOMIC DNA]</scope>
    <source>
        <strain evidence="6 7">CC-CFT640</strain>
    </source>
</reference>
<comment type="cofactor">
    <cofactor evidence="1">
        <name>pyrroloquinoline quinone</name>
        <dbReference type="ChEBI" id="CHEBI:58442"/>
    </cofactor>
</comment>
<organism evidence="6 7">
    <name type="scientific">Vineibacter terrae</name>
    <dbReference type="NCBI Taxonomy" id="2586908"/>
    <lineage>
        <taxon>Bacteria</taxon>
        <taxon>Pseudomonadati</taxon>
        <taxon>Pseudomonadota</taxon>
        <taxon>Alphaproteobacteria</taxon>
        <taxon>Hyphomicrobiales</taxon>
        <taxon>Vineibacter</taxon>
    </lineage>
</organism>
<evidence type="ECO:0000313" key="7">
    <source>
        <dbReference type="Proteomes" id="UP000321638"/>
    </source>
</evidence>
<dbReference type="Proteomes" id="UP000321638">
    <property type="component" value="Unassembled WGS sequence"/>
</dbReference>
<feature type="signal peptide" evidence="4">
    <location>
        <begin position="1"/>
        <end position="28"/>
    </location>
</feature>
<feature type="chain" id="PRO_5023137331" evidence="4">
    <location>
        <begin position="29"/>
        <end position="569"/>
    </location>
</feature>
<feature type="domain" description="Pyrrolo-quinoline quinone repeat" evidence="5">
    <location>
        <begin position="39"/>
        <end position="356"/>
    </location>
</feature>
<comment type="caution">
    <text evidence="6">The sequence shown here is derived from an EMBL/GenBank/DDBJ whole genome shotgun (WGS) entry which is preliminary data.</text>
</comment>
<keyword evidence="4" id="KW-0732">Signal</keyword>
<keyword evidence="3" id="KW-0560">Oxidoreductase</keyword>
<dbReference type="InterPro" id="IPR018391">
    <property type="entry name" value="PQQ_b-propeller_rpt"/>
</dbReference>
<dbReference type="PANTHER" id="PTHR32303">
    <property type="entry name" value="QUINOPROTEIN ALCOHOL DEHYDROGENASE (CYTOCHROME C)"/>
    <property type="match status" value="1"/>
</dbReference>
<dbReference type="Gene3D" id="2.140.10.10">
    <property type="entry name" value="Quinoprotein alcohol dehydrogenase-like superfamily"/>
    <property type="match status" value="1"/>
</dbReference>
<proteinExistence type="inferred from homology"/>
<evidence type="ECO:0000256" key="1">
    <source>
        <dbReference type="ARBA" id="ARBA00001931"/>
    </source>
</evidence>
<dbReference type="AlphaFoldDB" id="A0A5C8PPT8"/>
<protein>
    <submittedName>
        <fullName evidence="6">Alcohol dehydrogenase</fullName>
    </submittedName>
</protein>
<comment type="similarity">
    <text evidence="2">Belongs to the bacterial PQQ dehydrogenase family.</text>
</comment>
<accession>A0A5C8PPT8</accession>
<dbReference type="EMBL" id="VDUZ01000012">
    <property type="protein sequence ID" value="TXL76050.1"/>
    <property type="molecule type" value="Genomic_DNA"/>
</dbReference>
<gene>
    <name evidence="6" type="ORF">FHP25_12655</name>
</gene>
<evidence type="ECO:0000256" key="3">
    <source>
        <dbReference type="ARBA" id="ARBA00023002"/>
    </source>
</evidence>
<dbReference type="OrthoDB" id="9794322at2"/>
<name>A0A5C8PPT8_9HYPH</name>
<evidence type="ECO:0000259" key="5">
    <source>
        <dbReference type="Pfam" id="PF01011"/>
    </source>
</evidence>